<feature type="compositionally biased region" description="Polar residues" evidence="1">
    <location>
        <begin position="585"/>
        <end position="597"/>
    </location>
</feature>
<feature type="compositionally biased region" description="Basic and acidic residues" evidence="1">
    <location>
        <begin position="477"/>
        <end position="490"/>
    </location>
</feature>
<evidence type="ECO:0000313" key="2">
    <source>
        <dbReference type="Proteomes" id="UP000092443"/>
    </source>
</evidence>
<organism evidence="2 3">
    <name type="scientific">Glossina fuscipes</name>
    <dbReference type="NCBI Taxonomy" id="7396"/>
    <lineage>
        <taxon>Eukaryota</taxon>
        <taxon>Metazoa</taxon>
        <taxon>Ecdysozoa</taxon>
        <taxon>Arthropoda</taxon>
        <taxon>Hexapoda</taxon>
        <taxon>Insecta</taxon>
        <taxon>Pterygota</taxon>
        <taxon>Neoptera</taxon>
        <taxon>Endopterygota</taxon>
        <taxon>Diptera</taxon>
        <taxon>Brachycera</taxon>
        <taxon>Muscomorpha</taxon>
        <taxon>Hippoboscoidea</taxon>
        <taxon>Glossinidae</taxon>
        <taxon>Glossina</taxon>
    </lineage>
</organism>
<dbReference type="Proteomes" id="UP000092443">
    <property type="component" value="Unplaced"/>
</dbReference>
<dbReference type="RefSeq" id="XP_037888448.1">
    <property type="nucleotide sequence ID" value="XM_038032520.1"/>
</dbReference>
<evidence type="ECO:0000256" key="1">
    <source>
        <dbReference type="SAM" id="MobiDB-lite"/>
    </source>
</evidence>
<protein>
    <submittedName>
        <fullName evidence="3">Uncharacterized protein LOC119636828</fullName>
    </submittedName>
</protein>
<feature type="compositionally biased region" description="Basic and acidic residues" evidence="1">
    <location>
        <begin position="548"/>
        <end position="575"/>
    </location>
</feature>
<evidence type="ECO:0000313" key="3">
    <source>
        <dbReference type="RefSeq" id="XP_037888448.1"/>
    </source>
</evidence>
<dbReference type="KEGG" id="gfs:119636828"/>
<feature type="region of interest" description="Disordered" evidence="1">
    <location>
        <begin position="412"/>
        <end position="432"/>
    </location>
</feature>
<gene>
    <name evidence="3" type="primary">LOC119636828</name>
</gene>
<feature type="compositionally biased region" description="Basic and acidic residues" evidence="1">
    <location>
        <begin position="610"/>
        <end position="627"/>
    </location>
</feature>
<keyword evidence="2" id="KW-1185">Reference proteome</keyword>
<name>A0A9C5YWY5_9MUSC</name>
<dbReference type="AlphaFoldDB" id="A0A9C5YWY5"/>
<accession>A0A9C5YWY5</accession>
<reference evidence="3" key="1">
    <citation type="submission" date="2025-08" db="UniProtKB">
        <authorList>
            <consortium name="RefSeq"/>
        </authorList>
    </citation>
    <scope>IDENTIFICATION</scope>
    <source>
        <tissue evidence="3">Whole body pupa</tissue>
    </source>
</reference>
<feature type="compositionally biased region" description="Basic and acidic residues" evidence="1">
    <location>
        <begin position="643"/>
        <end position="667"/>
    </location>
</feature>
<feature type="region of interest" description="Disordered" evidence="1">
    <location>
        <begin position="472"/>
        <end position="530"/>
    </location>
</feature>
<sequence>MLNPTADMEVAANNVLCQVPLQCIEKCKYKKYPTLPRKVYEVEDEKKYLEHADPYWARFLRSQADSSAKYLYRMSFFGSNRDPTMVKKEPFPPALIHQRLLHMPVIGALDRDAMFYMLCFILNMLRLNPDSQKDVLKKFRERNLIDNEILIYMQLISRHPNTGLTNDQRDNFIRITQDIINEHSTIRSNNYFNPDHIFKKSFVEIDPYELEYLKSIMHTTEDLTKQQFLYLTMLVERLQEMPLAKRDQYLKLLHSKGVLPSEKYTTLSWYLSDKAKRFDSTRLKTLFQQLEILMDIAETMPPTRPAEIPKKYISTTEIKTDAYKVTQTLEALMKGAVENIVRLSELKNFLKNLMSLTPYELESTLNSLKNSYVLDKDQFQFLIDFIAAGRLRGDPKKLQLLTDMLEKVSGTPIGTQVPNNDNAAMEQRQGGAKKKPTIIKAAVPIIAAVASKERMLAMSSIQSLNQKAAAVKKQKKSHEGIGETLGEKDGSIASRKRGSMLTKTGSSLSEKRAAETDPTFTGKGEAAAAAGKPLEQALAELDPTSSTAKDKAPAAKIFEKTWTETDPTSKERDEAAAAAAAAGKNQGQTLAEISPASTEKDAATPGKGQSGREGEKGTVIAKQDKRKGNIPPDEDSTDVGEVYGDKEDVGGDGDVKRENDTKSEPTKKRQHFKKIGAGDQKKKGDKDESKKGIAVTHVVKAPTTMTTVISAASILSAMKLDTTKTVKKEKDKGQKMDYFEYPPPLYKSARTEYMLEGPNGPIPLIRNRALFFHFCTRSGKTNRIVSIKNGILRFR</sequence>
<proteinExistence type="predicted"/>
<feature type="region of interest" description="Disordered" evidence="1">
    <location>
        <begin position="542"/>
        <end position="691"/>
    </location>
</feature>
<dbReference type="GeneID" id="119636828"/>
<feature type="compositionally biased region" description="Basic and acidic residues" evidence="1">
    <location>
        <begin position="679"/>
        <end position="691"/>
    </location>
</feature>
<feature type="compositionally biased region" description="Polar residues" evidence="1">
    <location>
        <begin position="412"/>
        <end position="422"/>
    </location>
</feature>